<feature type="region of interest" description="Disordered" evidence="1">
    <location>
        <begin position="823"/>
        <end position="844"/>
    </location>
</feature>
<dbReference type="Pfam" id="PF10373">
    <property type="entry name" value="EST1_DNA_bind"/>
    <property type="match status" value="1"/>
</dbReference>
<reference evidence="4" key="1">
    <citation type="journal article" date="2020" name="Stud. Mycol.">
        <title>101 Dothideomycetes genomes: a test case for predicting lifestyles and emergence of pathogens.</title>
        <authorList>
            <person name="Haridas S."/>
            <person name="Albert R."/>
            <person name="Binder M."/>
            <person name="Bloem J."/>
            <person name="Labutti K."/>
            <person name="Salamov A."/>
            <person name="Andreopoulos B."/>
            <person name="Baker S."/>
            <person name="Barry K."/>
            <person name="Bills G."/>
            <person name="Bluhm B."/>
            <person name="Cannon C."/>
            <person name="Castanera R."/>
            <person name="Culley D."/>
            <person name="Daum C."/>
            <person name="Ezra D."/>
            <person name="Gonzalez J."/>
            <person name="Henrissat B."/>
            <person name="Kuo A."/>
            <person name="Liang C."/>
            <person name="Lipzen A."/>
            <person name="Lutzoni F."/>
            <person name="Magnuson J."/>
            <person name="Mondo S."/>
            <person name="Nolan M."/>
            <person name="Ohm R."/>
            <person name="Pangilinan J."/>
            <person name="Park H.-J."/>
            <person name="Ramirez L."/>
            <person name="Alfaro M."/>
            <person name="Sun H."/>
            <person name="Tritt A."/>
            <person name="Yoshinaga Y."/>
            <person name="Zwiers L.-H."/>
            <person name="Turgeon B."/>
            <person name="Goodwin S."/>
            <person name="Spatafora J."/>
            <person name="Crous P."/>
            <person name="Grigoriev I."/>
        </authorList>
    </citation>
    <scope>NUCLEOTIDE SEQUENCE</scope>
    <source>
        <strain evidence="4">CBS 123094</strain>
    </source>
</reference>
<evidence type="ECO:0000259" key="2">
    <source>
        <dbReference type="Pfam" id="PF10373"/>
    </source>
</evidence>
<dbReference type="PANTHER" id="PTHR15696:SF36">
    <property type="entry name" value="NONSENSE-MEDIATED MRNA DECAY FACTOR"/>
    <property type="match status" value="1"/>
</dbReference>
<dbReference type="InterPro" id="IPR018834">
    <property type="entry name" value="DNA/RNA-bd_Est1-type"/>
</dbReference>
<dbReference type="PANTHER" id="PTHR15696">
    <property type="entry name" value="SMG-7 SUPPRESSOR WITH MORPHOLOGICAL EFFECT ON GENITALIA PROTEIN 7"/>
    <property type="match status" value="1"/>
</dbReference>
<dbReference type="Gene3D" id="1.25.40.10">
    <property type="entry name" value="Tetratricopeptide repeat domain"/>
    <property type="match status" value="1"/>
</dbReference>
<feature type="domain" description="Telomerase activating protein Est1-like N-terminal" evidence="3">
    <location>
        <begin position="60"/>
        <end position="174"/>
    </location>
</feature>
<evidence type="ECO:0000313" key="5">
    <source>
        <dbReference type="Proteomes" id="UP000799779"/>
    </source>
</evidence>
<gene>
    <name evidence="4" type="ORF">P154DRAFT_252341</name>
</gene>
<organism evidence="4 5">
    <name type="scientific">Amniculicola lignicola CBS 123094</name>
    <dbReference type="NCBI Taxonomy" id="1392246"/>
    <lineage>
        <taxon>Eukaryota</taxon>
        <taxon>Fungi</taxon>
        <taxon>Dikarya</taxon>
        <taxon>Ascomycota</taxon>
        <taxon>Pezizomycotina</taxon>
        <taxon>Dothideomycetes</taxon>
        <taxon>Pleosporomycetidae</taxon>
        <taxon>Pleosporales</taxon>
        <taxon>Amniculicolaceae</taxon>
        <taxon>Amniculicola</taxon>
    </lineage>
</organism>
<accession>A0A6A5W9S1</accession>
<evidence type="ECO:0000256" key="1">
    <source>
        <dbReference type="SAM" id="MobiDB-lite"/>
    </source>
</evidence>
<dbReference type="EMBL" id="ML977604">
    <property type="protein sequence ID" value="KAF1998432.1"/>
    <property type="molecule type" value="Genomic_DNA"/>
</dbReference>
<evidence type="ECO:0000313" key="4">
    <source>
        <dbReference type="EMBL" id="KAF1998432.1"/>
    </source>
</evidence>
<proteinExistence type="predicted"/>
<dbReference type="Pfam" id="PF10374">
    <property type="entry name" value="EST1"/>
    <property type="match status" value="1"/>
</dbReference>
<feature type="region of interest" description="Disordered" evidence="1">
    <location>
        <begin position="612"/>
        <end position="632"/>
    </location>
</feature>
<protein>
    <recommendedName>
        <fullName evidence="6">DNA/RNA-binding domain-containing protein</fullName>
    </recommendedName>
</protein>
<dbReference type="OrthoDB" id="69928at2759"/>
<dbReference type="AlphaFoldDB" id="A0A6A5W9S1"/>
<feature type="compositionally biased region" description="Acidic residues" evidence="1">
    <location>
        <begin position="612"/>
        <end position="625"/>
    </location>
</feature>
<feature type="region of interest" description="Disordered" evidence="1">
    <location>
        <begin position="724"/>
        <end position="770"/>
    </location>
</feature>
<dbReference type="InterPro" id="IPR019458">
    <property type="entry name" value="Est1-like_N"/>
</dbReference>
<keyword evidence="5" id="KW-1185">Reference proteome</keyword>
<dbReference type="InterPro" id="IPR045153">
    <property type="entry name" value="Est1/Ebs1-like"/>
</dbReference>
<evidence type="ECO:0008006" key="6">
    <source>
        <dbReference type="Google" id="ProtNLM"/>
    </source>
</evidence>
<evidence type="ECO:0000259" key="3">
    <source>
        <dbReference type="Pfam" id="PF10374"/>
    </source>
</evidence>
<name>A0A6A5W9S1_9PLEO</name>
<dbReference type="SUPFAM" id="SSF48452">
    <property type="entry name" value="TPR-like"/>
    <property type="match status" value="1"/>
</dbReference>
<sequence>MASPIEQLAQRAHTTEQKLVKLADGGAPSGELTVPLETFRVACEDVIFADFEDACAKGTEVQLWNAHLKVNGVFRKEFRTLRRAPSHVVESRKLAKHYLQFIKASQRFYRQFILRLDTQCDGICELRKLAATWKDDASKTAPRKRFPAALKDRVLLSCHQTLIQLGDLSRYRETELKEKDRNWGPATGYYALALEIYPDSGQSHNQLAVISREDGNHFRSTYHLYRSLGTKYPHPHARPNLELEFKKIIQAWKKGGLIQNYISSDGNTAGRALVAWFIRLHSKCYKGEEFVEHDELENEVLTQLAVELKERPLDSVLHKIIIINLAAEYFSTIQMQASTPPENIMRTYFYYLRLNVKTFFTLLQIFQPELERLSEGEDVTRQNGDHETHLSDKITAVARRILPGLRLYSAWFARYWHVLNANVADTLTTVEVQELWKAYAGTLTLLASSFPVDQLPQDNYMLEEDTDTIGFQPLISQETTKLWYKDDGTMKEKWTDLERNHPNIEMLMRVRDLLIDGLHLTQNAEAPLDLDGLRFIYREAGLPSELLASPNNRPDGSPVIPARGMDFPLFPTQAPIADDQQSYSVAAPSDTASTVLAKDPAMNRMVDDLVGPDDGLDPLPEEDENIPPTPPEQTFEDTAMVDDTTFGVAPLTINDLVNSYYKKPMASPASPLFATPMNRVSSSSSMRLAVNLPSVPDGQTSGASIWNRNYNGTPGPSSPLIGNVNGARESPLNGMRPSGTPGHSRGDSTNSLRSSDWAVPTATPVQRPISGIGVSGGGLGSGASWGNPGAASYYGSIYGNNTNGNGFNGNDLNLMSPLMFGQGSSWHDKGQSSYGRTPPNGQGG</sequence>
<dbReference type="Proteomes" id="UP000799779">
    <property type="component" value="Unassembled WGS sequence"/>
</dbReference>
<dbReference type="InterPro" id="IPR011990">
    <property type="entry name" value="TPR-like_helical_dom_sf"/>
</dbReference>
<feature type="domain" description="DNA/RNA-binding" evidence="2">
    <location>
        <begin position="186"/>
        <end position="477"/>
    </location>
</feature>